<evidence type="ECO:0000313" key="2">
    <source>
        <dbReference type="EMBL" id="AVB76984.1"/>
    </source>
</evidence>
<evidence type="ECO:0000313" key="5">
    <source>
        <dbReference type="Proteomes" id="UP000567099"/>
    </source>
</evidence>
<feature type="domain" description="Phosphoadenosine phosphosulphate reductase" evidence="1">
    <location>
        <begin position="41"/>
        <end position="225"/>
    </location>
</feature>
<dbReference type="Pfam" id="PF01507">
    <property type="entry name" value="PAPS_reduct"/>
    <property type="match status" value="1"/>
</dbReference>
<dbReference type="PANTHER" id="PTHR43169">
    <property type="entry name" value="EXSB FAMILY PROTEIN"/>
    <property type="match status" value="1"/>
</dbReference>
<dbReference type="AlphaFoldDB" id="A0A2L1CCB7"/>
<dbReference type="KEGG" id="mmad:MMJJ_16130"/>
<dbReference type="EC" id="6.3.4.19" evidence="2"/>
<dbReference type="InterPro" id="IPR014729">
    <property type="entry name" value="Rossmann-like_a/b/a_fold"/>
</dbReference>
<dbReference type="EMBL" id="CP026606">
    <property type="protein sequence ID" value="AVB76984.1"/>
    <property type="molecule type" value="Genomic_DNA"/>
</dbReference>
<dbReference type="InterPro" id="IPR002500">
    <property type="entry name" value="PAPS_reduct_dom"/>
</dbReference>
<keyword evidence="2" id="KW-0436">Ligase</keyword>
<dbReference type="EMBL" id="JACDUO010000001">
    <property type="protein sequence ID" value="MBA2863496.1"/>
    <property type="molecule type" value="Genomic_DNA"/>
</dbReference>
<dbReference type="PANTHER" id="PTHR43169:SF4">
    <property type="entry name" value="ATPASE, PP-LOOP SUPERFAMILY-RELATED"/>
    <property type="match status" value="1"/>
</dbReference>
<organism evidence="2 4">
    <name type="scientific">Methanococcus maripaludis</name>
    <name type="common">Methanococcus deltae</name>
    <dbReference type="NCBI Taxonomy" id="39152"/>
    <lineage>
        <taxon>Archaea</taxon>
        <taxon>Methanobacteriati</taxon>
        <taxon>Methanobacteriota</taxon>
        <taxon>Methanomada group</taxon>
        <taxon>Methanococci</taxon>
        <taxon>Methanococcales</taxon>
        <taxon>Methanococcaceae</taxon>
        <taxon>Methanococcus</taxon>
    </lineage>
</organism>
<dbReference type="GeneID" id="36102697"/>
<reference evidence="4" key="1">
    <citation type="journal article" date="2018" name="Genome Announc.">
        <title>Complete Genome Sequence of the Methanococcus maripaludis Type Strain JJ (DSM 2067), a Model for Selenoprotein Synthesis in Archaea.</title>
        <authorList>
            <person name="Poehlein A."/>
            <person name="Heym D."/>
            <person name="Quitzke V."/>
            <person name="Fersch J."/>
            <person name="Daniel R."/>
            <person name="Rother M."/>
        </authorList>
    </citation>
    <scope>NUCLEOTIDE SEQUENCE [LARGE SCALE GENOMIC DNA]</scope>
    <source>
        <strain evidence="4">DSM 2067</strain>
    </source>
</reference>
<name>A0A2L1CCB7_METMI</name>
<evidence type="ECO:0000259" key="1">
    <source>
        <dbReference type="Pfam" id="PF01507"/>
    </source>
</evidence>
<dbReference type="InterPro" id="IPR052188">
    <property type="entry name" value="Ni-pincer_cofactor_biosynth"/>
</dbReference>
<reference evidence="2" key="2">
    <citation type="submission" date="2018-02" db="EMBL/GenBank/DDBJ databases">
        <title>Complete genome sequence of the Methanococcus maripaludis type strain JJ (DSM 2067), a model for selenoprotein synthesis in Archaea.</title>
        <authorList>
            <person name="Poehlein A."/>
            <person name="Heym D."/>
            <person name="Quitzke V."/>
            <person name="Fersch J."/>
            <person name="Daniel R."/>
            <person name="Rother M."/>
        </authorList>
    </citation>
    <scope>NUCLEOTIDE SEQUENCE [LARGE SCALE GENOMIC DNA]</scope>
    <source>
        <strain evidence="2">DSM 2067</strain>
    </source>
</reference>
<dbReference type="Proteomes" id="UP000567099">
    <property type="component" value="Unassembled WGS sequence"/>
</dbReference>
<reference evidence="3 5" key="3">
    <citation type="submission" date="2020-07" db="EMBL/GenBank/DDBJ databases">
        <title>Genomic Encyclopedia of Type Strains, Phase IV (KMG-V): Genome sequencing to study the core and pangenomes of soil and plant-associated prokaryotes.</title>
        <authorList>
            <person name="Whitman W."/>
        </authorList>
    </citation>
    <scope>NUCLEOTIDE SEQUENCE [LARGE SCALE GENOMIC DNA]</scope>
    <source>
        <strain evidence="3 5">C13</strain>
    </source>
</reference>
<dbReference type="GO" id="GO:0032267">
    <property type="term" value="F:tRNA(Ile)-lysidine synthase activity"/>
    <property type="evidence" value="ECO:0007669"/>
    <property type="project" value="UniProtKB-EC"/>
</dbReference>
<sequence>MDNNLEFRPWTQNKRNLKHLNQLKEDILNNFEDLNLKDEKIIVMLSGGKDSAVSLAIAKELGLNVHLCVHFVHKWSWDISTNEAKKLADRFNVPIIFPDITEELAKKTQGAKGKSICRICKTIMKARMIDIAKVENAKIIMTGETALEKIAGPVFQYIRENNANVKRKDEFELYKKMEITKVPKRYKIHFFRPLIRVGHFDVFNLQKHYKIDIKRVSEAGNKIGYWREGCCLQYCTPTCELTTELFDDLYKINKKATEIARDCGFRASITLPAKEITVIPEEEKNFKKIEELLKEI</sequence>
<dbReference type="Gene3D" id="3.40.50.620">
    <property type="entry name" value="HUPs"/>
    <property type="match status" value="1"/>
</dbReference>
<proteinExistence type="predicted"/>
<dbReference type="RefSeq" id="WP_104838364.1">
    <property type="nucleotide sequence ID" value="NZ_CP026606.1"/>
</dbReference>
<accession>A0A2L1CCB7</accession>
<dbReference type="Proteomes" id="UP000239462">
    <property type="component" value="Chromosome"/>
</dbReference>
<dbReference type="SUPFAM" id="SSF52402">
    <property type="entry name" value="Adenine nucleotide alpha hydrolases-like"/>
    <property type="match status" value="1"/>
</dbReference>
<gene>
    <name evidence="2" type="primary">tilS</name>
    <name evidence="3" type="ORF">HNP94_000496</name>
    <name evidence="2" type="ORF">MMJJ_16130</name>
</gene>
<evidence type="ECO:0000313" key="3">
    <source>
        <dbReference type="EMBL" id="MBA2863496.1"/>
    </source>
</evidence>
<protein>
    <submittedName>
        <fullName evidence="3">PP-loop superfamily ATP-utilizing enzyme</fullName>
    </submittedName>
    <submittedName>
        <fullName evidence="2">tRNA(Ile)-lysidine synthase</fullName>
        <ecNumber evidence="2">6.3.4.19</ecNumber>
    </submittedName>
</protein>
<evidence type="ECO:0000313" key="4">
    <source>
        <dbReference type="Proteomes" id="UP000239462"/>
    </source>
</evidence>